<name>A0A5J5AG88_9ASTE</name>
<dbReference type="AlphaFoldDB" id="A0A5J5AG88"/>
<keyword evidence="2" id="KW-1185">Reference proteome</keyword>
<organism evidence="1 2">
    <name type="scientific">Nyssa sinensis</name>
    <dbReference type="NCBI Taxonomy" id="561372"/>
    <lineage>
        <taxon>Eukaryota</taxon>
        <taxon>Viridiplantae</taxon>
        <taxon>Streptophyta</taxon>
        <taxon>Embryophyta</taxon>
        <taxon>Tracheophyta</taxon>
        <taxon>Spermatophyta</taxon>
        <taxon>Magnoliopsida</taxon>
        <taxon>eudicotyledons</taxon>
        <taxon>Gunneridae</taxon>
        <taxon>Pentapetalae</taxon>
        <taxon>asterids</taxon>
        <taxon>Cornales</taxon>
        <taxon>Nyssaceae</taxon>
        <taxon>Nyssa</taxon>
    </lineage>
</organism>
<gene>
    <name evidence="1" type="ORF">F0562_036217</name>
</gene>
<sequence>MGWSPGGRDDDRGINHMLILLWLKSQSELLEQWHAAIACGSRSPADGIYAQAGAKLGRTGAGFVAATLIAILPRLHLEV</sequence>
<evidence type="ECO:0000313" key="1">
    <source>
        <dbReference type="EMBL" id="KAA8528862.1"/>
    </source>
</evidence>
<dbReference type="EMBL" id="CM018045">
    <property type="protein sequence ID" value="KAA8528862.1"/>
    <property type="molecule type" value="Genomic_DNA"/>
</dbReference>
<proteinExistence type="predicted"/>
<protein>
    <submittedName>
        <fullName evidence="1">Uncharacterized protein</fullName>
    </submittedName>
</protein>
<dbReference type="Proteomes" id="UP000325577">
    <property type="component" value="Linkage Group LG21"/>
</dbReference>
<accession>A0A5J5AG88</accession>
<reference evidence="1 2" key="1">
    <citation type="submission" date="2019-09" db="EMBL/GenBank/DDBJ databases">
        <title>A chromosome-level genome assembly of the Chinese tupelo Nyssa sinensis.</title>
        <authorList>
            <person name="Yang X."/>
            <person name="Kang M."/>
            <person name="Yang Y."/>
            <person name="Xiong H."/>
            <person name="Wang M."/>
            <person name="Zhang Z."/>
            <person name="Wang Z."/>
            <person name="Wu H."/>
            <person name="Ma T."/>
            <person name="Liu J."/>
            <person name="Xi Z."/>
        </authorList>
    </citation>
    <scope>NUCLEOTIDE SEQUENCE [LARGE SCALE GENOMIC DNA]</scope>
    <source>
        <strain evidence="1">J267</strain>
        <tissue evidence="1">Leaf</tissue>
    </source>
</reference>
<evidence type="ECO:0000313" key="2">
    <source>
        <dbReference type="Proteomes" id="UP000325577"/>
    </source>
</evidence>